<keyword evidence="2" id="KW-1185">Reference proteome</keyword>
<name>A0ACB8ACF9_9AGAM</name>
<accession>A0ACB8ACF9</accession>
<dbReference type="EMBL" id="MU267716">
    <property type="protein sequence ID" value="KAH7910363.1"/>
    <property type="molecule type" value="Genomic_DNA"/>
</dbReference>
<proteinExistence type="predicted"/>
<dbReference type="Proteomes" id="UP000790377">
    <property type="component" value="Unassembled WGS sequence"/>
</dbReference>
<comment type="caution">
    <text evidence="1">The sequence shown here is derived from an EMBL/GenBank/DDBJ whole genome shotgun (WGS) entry which is preliminary data.</text>
</comment>
<protein>
    <submittedName>
        <fullName evidence="1">Uncharacterized protein</fullName>
    </submittedName>
</protein>
<evidence type="ECO:0000313" key="2">
    <source>
        <dbReference type="Proteomes" id="UP000790377"/>
    </source>
</evidence>
<organism evidence="1 2">
    <name type="scientific">Hygrophoropsis aurantiaca</name>
    <dbReference type="NCBI Taxonomy" id="72124"/>
    <lineage>
        <taxon>Eukaryota</taxon>
        <taxon>Fungi</taxon>
        <taxon>Dikarya</taxon>
        <taxon>Basidiomycota</taxon>
        <taxon>Agaricomycotina</taxon>
        <taxon>Agaricomycetes</taxon>
        <taxon>Agaricomycetidae</taxon>
        <taxon>Boletales</taxon>
        <taxon>Coniophorineae</taxon>
        <taxon>Hygrophoropsidaceae</taxon>
        <taxon>Hygrophoropsis</taxon>
    </lineage>
</organism>
<evidence type="ECO:0000313" key="1">
    <source>
        <dbReference type="EMBL" id="KAH7910363.1"/>
    </source>
</evidence>
<sequence length="597" mass="67326">MNMTDTDLSSELLIAQLLEEDLQNLHYAQQAEKLQLESVLSVSAFRNGKMPRFTKSKATSDFLLLNDADIAMEIFLSEARTGGDKAFAESLQVAQDASIIAGKQYAQKLAAEEKKLALDAEFARKLQSAGDNEDLDLDSVKDAESFLGRDVVDKILAADLNDKGKAKALVTGKGKFKSEDVGYYIKTEPDEDMEDVKPTFTENLPLCGICYEPFKQTYSPITASQTANSSNRLQFGLRLPCPSQHSYCQGCLTSYIRGKLDPADDGGGNPEVVVFPIRCPECPPTQWEDGIPDDVAQRVLSEKGMVLWHHQRLLDSIERHYCPNPKCSMRVQVHDDPDEPMATCPSCSEVMCVPCRVIWHDGVTCEEFQALPEDEKSPEDRLVFLLAKAKKWRRCPKCAALVELTHGCNHITCLCGTHFCFKCGSLWDKAESKCTRLPSCDMWDDEMLLEERERNRAAVQMHVPRQPALAPPPYNQIELVPPVLAPAPPQIPIFRPNRMNASLQWMLDSNIVCSRHLFTTDMIRSLVCGYCNARANSMPDLMYHLSHVNHHDVFACCGRFFKRETDFDRHRQAEVQRFSGDHMYTVERSSRNTGGWW</sequence>
<gene>
    <name evidence="1" type="ORF">BJ138DRAFT_1153053</name>
</gene>
<reference evidence="1" key="1">
    <citation type="journal article" date="2021" name="New Phytol.">
        <title>Evolutionary innovations through gain and loss of genes in the ectomycorrhizal Boletales.</title>
        <authorList>
            <person name="Wu G."/>
            <person name="Miyauchi S."/>
            <person name="Morin E."/>
            <person name="Kuo A."/>
            <person name="Drula E."/>
            <person name="Varga T."/>
            <person name="Kohler A."/>
            <person name="Feng B."/>
            <person name="Cao Y."/>
            <person name="Lipzen A."/>
            <person name="Daum C."/>
            <person name="Hundley H."/>
            <person name="Pangilinan J."/>
            <person name="Johnson J."/>
            <person name="Barry K."/>
            <person name="LaButti K."/>
            <person name="Ng V."/>
            <person name="Ahrendt S."/>
            <person name="Min B."/>
            <person name="Choi I.G."/>
            <person name="Park H."/>
            <person name="Plett J.M."/>
            <person name="Magnuson J."/>
            <person name="Spatafora J.W."/>
            <person name="Nagy L.G."/>
            <person name="Henrissat B."/>
            <person name="Grigoriev I.V."/>
            <person name="Yang Z.L."/>
            <person name="Xu J."/>
            <person name="Martin F.M."/>
        </authorList>
    </citation>
    <scope>NUCLEOTIDE SEQUENCE</scope>
    <source>
        <strain evidence="1">ATCC 28755</strain>
    </source>
</reference>